<reference evidence="3" key="1">
    <citation type="submission" date="2017-02" db="EMBL/GenBank/DDBJ databases">
        <authorList>
            <person name="Varghese N."/>
            <person name="Submissions S."/>
        </authorList>
    </citation>
    <scope>NUCLEOTIDE SEQUENCE [LARGE SCALE GENOMIC DNA]</scope>
    <source>
        <strain evidence="3">ATCC 35199</strain>
    </source>
</reference>
<name>A0A1T5ANL7_9FIRM</name>
<accession>A0A1T5ANL7</accession>
<evidence type="ECO:0000313" key="3">
    <source>
        <dbReference type="Proteomes" id="UP000243406"/>
    </source>
</evidence>
<protein>
    <submittedName>
        <fullName evidence="2">Phage tail protein</fullName>
    </submittedName>
</protein>
<dbReference type="RefSeq" id="WP_079588970.1">
    <property type="nucleotide sequence ID" value="NZ_FUYN01000002.1"/>
</dbReference>
<evidence type="ECO:0000313" key="2">
    <source>
        <dbReference type="EMBL" id="SKB36203.1"/>
    </source>
</evidence>
<dbReference type="AlphaFoldDB" id="A0A1T5ANL7"/>
<dbReference type="Pfam" id="PF22768">
    <property type="entry name" value="SPP1_Dit"/>
    <property type="match status" value="1"/>
</dbReference>
<organism evidence="2 3">
    <name type="scientific">Acetoanaerobium noterae</name>
    <dbReference type="NCBI Taxonomy" id="745369"/>
    <lineage>
        <taxon>Bacteria</taxon>
        <taxon>Bacillati</taxon>
        <taxon>Bacillota</taxon>
        <taxon>Clostridia</taxon>
        <taxon>Peptostreptococcales</taxon>
        <taxon>Filifactoraceae</taxon>
        <taxon>Acetoanaerobium</taxon>
    </lineage>
</organism>
<sequence length="178" mass="19028">MFNRQPFNRGKFNVSSIQTTGASGLAQMSLSTPLVSASKIISAGGISNLSLKSLSEATINKYSPASTAAMTMGYTANGTKAFIVACDDANMVLGASASQTLSGEQVIKLDNLVLKPGEELIINTCDMTVTLNGQNAMQYFSSDSDFISLLNGLNTLIYSDSNASRKAMFDVIWKDRWL</sequence>
<gene>
    <name evidence="2" type="ORF">SAMN02745120_1033</name>
</gene>
<feature type="domain" description="Siphovirus-type tail component C-terminal" evidence="1">
    <location>
        <begin position="103"/>
        <end position="177"/>
    </location>
</feature>
<proteinExistence type="predicted"/>
<dbReference type="InterPro" id="IPR054738">
    <property type="entry name" value="Siphovirus-type_tail_C"/>
</dbReference>
<keyword evidence="3" id="KW-1185">Reference proteome</keyword>
<dbReference type="EMBL" id="FUYN01000002">
    <property type="protein sequence ID" value="SKB36203.1"/>
    <property type="molecule type" value="Genomic_DNA"/>
</dbReference>
<dbReference type="Gene3D" id="2.60.120.860">
    <property type="match status" value="1"/>
</dbReference>
<dbReference type="Proteomes" id="UP000243406">
    <property type="component" value="Unassembled WGS sequence"/>
</dbReference>
<dbReference type="OrthoDB" id="1697871at2"/>
<evidence type="ECO:0000259" key="1">
    <source>
        <dbReference type="Pfam" id="PF22768"/>
    </source>
</evidence>